<organism evidence="3 4">
    <name type="scientific">Bradyrhizobium sediminis</name>
    <dbReference type="NCBI Taxonomy" id="2840469"/>
    <lineage>
        <taxon>Bacteria</taxon>
        <taxon>Pseudomonadati</taxon>
        <taxon>Pseudomonadota</taxon>
        <taxon>Alphaproteobacteria</taxon>
        <taxon>Hyphomicrobiales</taxon>
        <taxon>Nitrobacteraceae</taxon>
        <taxon>Bradyrhizobium</taxon>
    </lineage>
</organism>
<evidence type="ECO:0000313" key="3">
    <source>
        <dbReference type="EMBL" id="QWG25600.1"/>
    </source>
</evidence>
<evidence type="ECO:0000313" key="4">
    <source>
        <dbReference type="Proteomes" id="UP000676951"/>
    </source>
</evidence>
<sequence length="250" mass="25157">MQISFKGKRVVVAGGSRGIGRSIALGFAGAGASVSICARGQAGLDATAGDISALGAKVHAVPCDLADKEAIAVYVAAAAAALGGIDILVNNASGFGGGDTEDGWRKGLDIDVMATVRASNAAIPHIERSGGGAILNISSISGLGASARSASYAAVKAAVINYTLSQGLMLAPKKIRVNAIAPGSIEFPGGLWETNKTSNPQLYNAVFKSIPWGRMGKPEEVANAALFLCSDQASWITGQTLTVDGGQSLG</sequence>
<dbReference type="EMBL" id="CP076136">
    <property type="protein sequence ID" value="QWG25600.1"/>
    <property type="molecule type" value="Genomic_DNA"/>
</dbReference>
<dbReference type="InterPro" id="IPR002347">
    <property type="entry name" value="SDR_fam"/>
</dbReference>
<dbReference type="PANTHER" id="PTHR43639">
    <property type="entry name" value="OXIDOREDUCTASE, SHORT-CHAIN DEHYDROGENASE/REDUCTASE FAMILY (AFU_ORTHOLOGUE AFUA_5G02870)"/>
    <property type="match status" value="1"/>
</dbReference>
<dbReference type="Gene3D" id="3.40.50.720">
    <property type="entry name" value="NAD(P)-binding Rossmann-like Domain"/>
    <property type="match status" value="1"/>
</dbReference>
<gene>
    <name evidence="3" type="ORF">KMZ93_12345</name>
</gene>
<comment type="similarity">
    <text evidence="1">Belongs to the short-chain dehydrogenases/reductases (SDR) family.</text>
</comment>
<dbReference type="GO" id="GO:0016491">
    <property type="term" value="F:oxidoreductase activity"/>
    <property type="evidence" value="ECO:0007669"/>
    <property type="project" value="UniProtKB-KW"/>
</dbReference>
<dbReference type="PRINTS" id="PR00081">
    <property type="entry name" value="GDHRDH"/>
</dbReference>
<name>A0A975P2T7_9BRAD</name>
<accession>A0A975P2T7</accession>
<dbReference type="Proteomes" id="UP000676951">
    <property type="component" value="Chromosome"/>
</dbReference>
<dbReference type="FunFam" id="3.40.50.720:FF:000084">
    <property type="entry name" value="Short-chain dehydrogenase reductase"/>
    <property type="match status" value="1"/>
</dbReference>
<dbReference type="CDD" id="cd05233">
    <property type="entry name" value="SDR_c"/>
    <property type="match status" value="1"/>
</dbReference>
<dbReference type="RefSeq" id="WP_215606324.1">
    <property type="nucleotide sequence ID" value="NZ_CP076136.1"/>
</dbReference>
<dbReference type="PRINTS" id="PR00080">
    <property type="entry name" value="SDRFAMILY"/>
</dbReference>
<reference evidence="3 4" key="1">
    <citation type="submission" date="2021-06" db="EMBL/GenBank/DDBJ databases">
        <title>Bradyrhizobium sp. S2-11-4 Genome sequencing.</title>
        <authorList>
            <person name="Jin L."/>
        </authorList>
    </citation>
    <scope>NUCLEOTIDE SEQUENCE [LARGE SCALE GENOMIC DNA]</scope>
    <source>
        <strain evidence="3 4">S2-11-4</strain>
    </source>
</reference>
<dbReference type="Pfam" id="PF13561">
    <property type="entry name" value="adh_short_C2"/>
    <property type="match status" value="1"/>
</dbReference>
<evidence type="ECO:0000256" key="2">
    <source>
        <dbReference type="ARBA" id="ARBA00023002"/>
    </source>
</evidence>
<evidence type="ECO:0000256" key="1">
    <source>
        <dbReference type="ARBA" id="ARBA00006484"/>
    </source>
</evidence>
<keyword evidence="4" id="KW-1185">Reference proteome</keyword>
<dbReference type="SUPFAM" id="SSF51735">
    <property type="entry name" value="NAD(P)-binding Rossmann-fold domains"/>
    <property type="match status" value="1"/>
</dbReference>
<dbReference type="AlphaFoldDB" id="A0A975P2T7"/>
<protein>
    <submittedName>
        <fullName evidence="3">SDR family oxidoreductase</fullName>
    </submittedName>
</protein>
<dbReference type="PANTHER" id="PTHR43639:SF1">
    <property type="entry name" value="SHORT-CHAIN DEHYDROGENASE_REDUCTASE FAMILY PROTEIN"/>
    <property type="match status" value="1"/>
</dbReference>
<proteinExistence type="inferred from homology"/>
<dbReference type="InterPro" id="IPR036291">
    <property type="entry name" value="NAD(P)-bd_dom_sf"/>
</dbReference>
<keyword evidence="2" id="KW-0560">Oxidoreductase</keyword>